<dbReference type="Pfam" id="PF01425">
    <property type="entry name" value="Amidase"/>
    <property type="match status" value="1"/>
</dbReference>
<keyword evidence="4" id="KW-1185">Reference proteome</keyword>
<evidence type="ECO:0000259" key="2">
    <source>
        <dbReference type="Pfam" id="PF01425"/>
    </source>
</evidence>
<dbReference type="InterPro" id="IPR000120">
    <property type="entry name" value="Amidase"/>
</dbReference>
<dbReference type="EMBL" id="MSPX01000004">
    <property type="protein sequence ID" value="OQP87079.1"/>
    <property type="molecule type" value="Genomic_DNA"/>
</dbReference>
<feature type="domain" description="Amidase" evidence="2">
    <location>
        <begin position="30"/>
        <end position="453"/>
    </location>
</feature>
<dbReference type="InterPro" id="IPR036928">
    <property type="entry name" value="AS_sf"/>
</dbReference>
<name>A0ABX3PG16_9HYPH</name>
<evidence type="ECO:0000313" key="4">
    <source>
        <dbReference type="Proteomes" id="UP000192652"/>
    </source>
</evidence>
<dbReference type="Gene3D" id="3.90.1300.10">
    <property type="entry name" value="Amidase signature (AS) domain"/>
    <property type="match status" value="1"/>
</dbReference>
<dbReference type="PANTHER" id="PTHR11895:SF7">
    <property type="entry name" value="GLUTAMYL-TRNA(GLN) AMIDOTRANSFERASE SUBUNIT A, MITOCHONDRIAL"/>
    <property type="match status" value="1"/>
</dbReference>
<dbReference type="InterPro" id="IPR023631">
    <property type="entry name" value="Amidase_dom"/>
</dbReference>
<comment type="similarity">
    <text evidence="1">Belongs to the amidase family.</text>
</comment>
<dbReference type="SUPFAM" id="SSF75304">
    <property type="entry name" value="Amidase signature (AS) enzymes"/>
    <property type="match status" value="1"/>
</dbReference>
<dbReference type="PANTHER" id="PTHR11895">
    <property type="entry name" value="TRANSAMIDASE"/>
    <property type="match status" value="1"/>
</dbReference>
<protein>
    <submittedName>
        <fullName evidence="3">Glutamyl-tRNA amidotransferase</fullName>
    </submittedName>
</protein>
<sequence>MMNVQLSDYQNHDATGLAECVARGEVTPDELLDAALAGVAAVNGRLNAVVATFEEEARRFIRDELGDGPFRGVPFLLKDLTAHYGGQPTGAGWPPRARIKPAADAELVRRFKKAGVVIFGKTSVPELAMDWTTRSRIHGVTNNPWDPSRTAGTSSGGTAVSVAAGIVPMAHGNDGGGSIRVPSSVCGVFGLKPSRGRNPVAPSGSTWQGMLVEHVLSRSVRDSAAMLDATHGHHRGQFYNNPPGGNFASEVGRDPGRLRIAVSTRAPYGAPTHPDCIKAVEQTVRLLESLGHICEPFDIDLPADGWSAFETFILAEYATDMRLEERVLGRRLTADDFEPLLWDMIEAGNRISAVEVNVATTRLHAVAAAVTATFDRYDVFLSPTLAQPPLPHDAFPQATSMRGHYEFYLSWMPYTHIFNVNGSPAMSVPLVWNEAGLPIGVQFAAAPAEEGLLYRLASQLEIASPWKNRRPPVSIA</sequence>
<gene>
    <name evidence="3" type="ORF">BTR14_06465</name>
</gene>
<organism evidence="3 4">
    <name type="scientific">Xaviernesmea rhizosphaerae</name>
    <dbReference type="NCBI Taxonomy" id="1672749"/>
    <lineage>
        <taxon>Bacteria</taxon>
        <taxon>Pseudomonadati</taxon>
        <taxon>Pseudomonadota</taxon>
        <taxon>Alphaproteobacteria</taxon>
        <taxon>Hyphomicrobiales</taxon>
        <taxon>Rhizobiaceae</taxon>
        <taxon>Rhizobium/Agrobacterium group</taxon>
        <taxon>Xaviernesmea</taxon>
    </lineage>
</organism>
<reference evidence="3 4" key="1">
    <citation type="journal article" date="2017" name="Antonie Van Leeuwenhoek">
        <title>Rhizobium rhizosphaerae sp. nov., a novel species isolated from rice rhizosphere.</title>
        <authorList>
            <person name="Zhao J.J."/>
            <person name="Zhang J."/>
            <person name="Zhang R.J."/>
            <person name="Zhang C.W."/>
            <person name="Yin H.Q."/>
            <person name="Zhang X.X."/>
        </authorList>
    </citation>
    <scope>NUCLEOTIDE SEQUENCE [LARGE SCALE GENOMIC DNA]</scope>
    <source>
        <strain evidence="3 4">RD15</strain>
    </source>
</reference>
<accession>A0ABX3PG16</accession>
<evidence type="ECO:0000256" key="1">
    <source>
        <dbReference type="ARBA" id="ARBA00009199"/>
    </source>
</evidence>
<evidence type="ECO:0000313" key="3">
    <source>
        <dbReference type="EMBL" id="OQP87079.1"/>
    </source>
</evidence>
<proteinExistence type="inferred from homology"/>
<comment type="caution">
    <text evidence="3">The sequence shown here is derived from an EMBL/GenBank/DDBJ whole genome shotgun (WGS) entry which is preliminary data.</text>
</comment>
<dbReference type="Proteomes" id="UP000192652">
    <property type="component" value="Unassembled WGS sequence"/>
</dbReference>